<organism evidence="2 3">
    <name type="scientific">Acorus calamus</name>
    <name type="common">Sweet flag</name>
    <dbReference type="NCBI Taxonomy" id="4465"/>
    <lineage>
        <taxon>Eukaryota</taxon>
        <taxon>Viridiplantae</taxon>
        <taxon>Streptophyta</taxon>
        <taxon>Embryophyta</taxon>
        <taxon>Tracheophyta</taxon>
        <taxon>Spermatophyta</taxon>
        <taxon>Magnoliopsida</taxon>
        <taxon>Liliopsida</taxon>
        <taxon>Acoraceae</taxon>
        <taxon>Acorus</taxon>
    </lineage>
</organism>
<sequence length="61" mass="6797">MGYVGATMPVKMADKVFTANEIPLDQSISFHHEMSMTKGFPSKIFFYCFEPAPVGCETSIM</sequence>
<dbReference type="AlphaFoldDB" id="A0AAV9DGR0"/>
<evidence type="ECO:0000313" key="2">
    <source>
        <dbReference type="EMBL" id="KAK1300179.1"/>
    </source>
</evidence>
<dbReference type="EMBL" id="JAUJYO010000013">
    <property type="protein sequence ID" value="KAK1300179.1"/>
    <property type="molecule type" value="Genomic_DNA"/>
</dbReference>
<gene>
    <name evidence="2" type="ORF">QJS10_CPB13g00870</name>
</gene>
<evidence type="ECO:0000256" key="1">
    <source>
        <dbReference type="ARBA" id="ARBA00023002"/>
    </source>
</evidence>
<dbReference type="Gene3D" id="3.60.130.10">
    <property type="entry name" value="Clavaminate synthase-like"/>
    <property type="match status" value="1"/>
</dbReference>
<protein>
    <submittedName>
        <fullName evidence="2">Uncharacterized protein</fullName>
    </submittedName>
</protein>
<proteinExistence type="predicted"/>
<reference evidence="2" key="2">
    <citation type="submission" date="2023-06" db="EMBL/GenBank/DDBJ databases">
        <authorList>
            <person name="Ma L."/>
            <person name="Liu K.-W."/>
            <person name="Li Z."/>
            <person name="Hsiao Y.-Y."/>
            <person name="Qi Y."/>
            <person name="Fu T."/>
            <person name="Tang G."/>
            <person name="Zhang D."/>
            <person name="Sun W.-H."/>
            <person name="Liu D.-K."/>
            <person name="Li Y."/>
            <person name="Chen G.-Z."/>
            <person name="Liu X.-D."/>
            <person name="Liao X.-Y."/>
            <person name="Jiang Y.-T."/>
            <person name="Yu X."/>
            <person name="Hao Y."/>
            <person name="Huang J."/>
            <person name="Zhao X.-W."/>
            <person name="Ke S."/>
            <person name="Chen Y.-Y."/>
            <person name="Wu W.-L."/>
            <person name="Hsu J.-L."/>
            <person name="Lin Y.-F."/>
            <person name="Huang M.-D."/>
            <person name="Li C.-Y."/>
            <person name="Huang L."/>
            <person name="Wang Z.-W."/>
            <person name="Zhao X."/>
            <person name="Zhong W.-Y."/>
            <person name="Peng D.-H."/>
            <person name="Ahmad S."/>
            <person name="Lan S."/>
            <person name="Zhang J.-S."/>
            <person name="Tsai W.-C."/>
            <person name="Van De Peer Y."/>
            <person name="Liu Z.-J."/>
        </authorList>
    </citation>
    <scope>NUCLEOTIDE SEQUENCE</scope>
    <source>
        <strain evidence="2">CP</strain>
        <tissue evidence="2">Leaves</tissue>
    </source>
</reference>
<name>A0AAV9DGR0_ACOCL</name>
<dbReference type="SUPFAM" id="SSF51197">
    <property type="entry name" value="Clavaminate synthase-like"/>
    <property type="match status" value="1"/>
</dbReference>
<dbReference type="InterPro" id="IPR042098">
    <property type="entry name" value="TauD-like_sf"/>
</dbReference>
<comment type="caution">
    <text evidence="2">The sequence shown here is derived from an EMBL/GenBank/DDBJ whole genome shotgun (WGS) entry which is preliminary data.</text>
</comment>
<reference evidence="2" key="1">
    <citation type="journal article" date="2023" name="Nat. Commun.">
        <title>Diploid and tetraploid genomes of Acorus and the evolution of monocots.</title>
        <authorList>
            <person name="Ma L."/>
            <person name="Liu K.W."/>
            <person name="Li Z."/>
            <person name="Hsiao Y.Y."/>
            <person name="Qi Y."/>
            <person name="Fu T."/>
            <person name="Tang G.D."/>
            <person name="Zhang D."/>
            <person name="Sun W.H."/>
            <person name="Liu D.K."/>
            <person name="Li Y."/>
            <person name="Chen G.Z."/>
            <person name="Liu X.D."/>
            <person name="Liao X.Y."/>
            <person name="Jiang Y.T."/>
            <person name="Yu X."/>
            <person name="Hao Y."/>
            <person name="Huang J."/>
            <person name="Zhao X.W."/>
            <person name="Ke S."/>
            <person name="Chen Y.Y."/>
            <person name="Wu W.L."/>
            <person name="Hsu J.L."/>
            <person name="Lin Y.F."/>
            <person name="Huang M.D."/>
            <person name="Li C.Y."/>
            <person name="Huang L."/>
            <person name="Wang Z.W."/>
            <person name="Zhao X."/>
            <person name="Zhong W.Y."/>
            <person name="Peng D.H."/>
            <person name="Ahmad S."/>
            <person name="Lan S."/>
            <person name="Zhang J.S."/>
            <person name="Tsai W.C."/>
            <person name="Van de Peer Y."/>
            <person name="Liu Z.J."/>
        </authorList>
    </citation>
    <scope>NUCLEOTIDE SEQUENCE</scope>
    <source>
        <tissue evidence="2">Leaves</tissue>
    </source>
</reference>
<dbReference type="Proteomes" id="UP001180020">
    <property type="component" value="Unassembled WGS sequence"/>
</dbReference>
<keyword evidence="3" id="KW-1185">Reference proteome</keyword>
<evidence type="ECO:0000313" key="3">
    <source>
        <dbReference type="Proteomes" id="UP001180020"/>
    </source>
</evidence>
<accession>A0AAV9DGR0</accession>
<keyword evidence="1" id="KW-0560">Oxidoreductase</keyword>
<dbReference type="GO" id="GO:0016491">
    <property type="term" value="F:oxidoreductase activity"/>
    <property type="evidence" value="ECO:0007669"/>
    <property type="project" value="UniProtKB-KW"/>
</dbReference>